<accession>A0A1Z9YVC0</accession>
<evidence type="ECO:0000256" key="1">
    <source>
        <dbReference type="SAM" id="MobiDB-lite"/>
    </source>
</evidence>
<dbReference type="EMBL" id="NEXX01000005">
    <property type="protein sequence ID" value="OUY06196.1"/>
    <property type="molecule type" value="Genomic_DNA"/>
</dbReference>
<organism evidence="2 3">
    <name type="scientific">Acinetobacter populi</name>
    <dbReference type="NCBI Taxonomy" id="1582270"/>
    <lineage>
        <taxon>Bacteria</taxon>
        <taxon>Pseudomonadati</taxon>
        <taxon>Pseudomonadota</taxon>
        <taxon>Gammaproteobacteria</taxon>
        <taxon>Moraxellales</taxon>
        <taxon>Moraxellaceae</taxon>
        <taxon>Acinetobacter</taxon>
    </lineage>
</organism>
<comment type="caution">
    <text evidence="2">The sequence shown here is derived from an EMBL/GenBank/DDBJ whole genome shotgun (WGS) entry which is preliminary data.</text>
</comment>
<dbReference type="Proteomes" id="UP000196536">
    <property type="component" value="Unassembled WGS sequence"/>
</dbReference>
<protein>
    <submittedName>
        <fullName evidence="2">Uncharacterized protein</fullName>
    </submittedName>
</protein>
<keyword evidence="3" id="KW-1185">Reference proteome</keyword>
<sequence length="116" mass="12639">MNCRSSVESTQMTSKPGMEVTPRLVWPLPAYGPFGVRRRGSAILIQALTLNCGNLRWRCQAKGTSSKGKADNSNASPRGGATRSSVEVTVMVMERRGCIIQVYGFVNCASRRSKTL</sequence>
<gene>
    <name evidence="2" type="ORF">CAP51_13015</name>
</gene>
<proteinExistence type="predicted"/>
<name>A0A1Z9YVC0_9GAMM</name>
<evidence type="ECO:0000313" key="3">
    <source>
        <dbReference type="Proteomes" id="UP000196536"/>
    </source>
</evidence>
<feature type="region of interest" description="Disordered" evidence="1">
    <location>
        <begin position="62"/>
        <end position="84"/>
    </location>
</feature>
<dbReference type="OrthoDB" id="9153614at2"/>
<dbReference type="AlphaFoldDB" id="A0A1Z9YVC0"/>
<reference evidence="2 3" key="1">
    <citation type="submission" date="2017-05" db="EMBL/GenBank/DDBJ databases">
        <title>Acinetobacter populi ANC 5415 (= PBJ7), whole genome shotgun sequencing project.</title>
        <authorList>
            <person name="Nemec A."/>
            <person name="Radolfova-Krizova L."/>
        </authorList>
    </citation>
    <scope>NUCLEOTIDE SEQUENCE [LARGE SCALE GENOMIC DNA]</scope>
    <source>
        <strain evidence="2 3">PBJ7</strain>
    </source>
</reference>
<evidence type="ECO:0000313" key="2">
    <source>
        <dbReference type="EMBL" id="OUY06196.1"/>
    </source>
</evidence>